<dbReference type="InterPro" id="IPR003527">
    <property type="entry name" value="MAP_kinase_CS"/>
</dbReference>
<dbReference type="PROSITE" id="PS00108">
    <property type="entry name" value="PROTEIN_KINASE_ST"/>
    <property type="match status" value="1"/>
</dbReference>
<dbReference type="InterPro" id="IPR000719">
    <property type="entry name" value="Prot_kinase_dom"/>
</dbReference>
<dbReference type="Gene3D" id="1.10.510.10">
    <property type="entry name" value="Transferase(Phosphotransferase) domain 1"/>
    <property type="match status" value="1"/>
</dbReference>
<comment type="activity regulation">
    <text evidence="9">Activated by threonine and tyrosine phosphorylation.</text>
</comment>
<dbReference type="Gene3D" id="3.30.200.20">
    <property type="entry name" value="Phosphorylase Kinase, domain 1"/>
    <property type="match status" value="1"/>
</dbReference>
<protein>
    <recommendedName>
        <fullName evidence="1 9">Mitogen-activated protein kinase</fullName>
        <ecNumber evidence="1 9">2.7.11.24</ecNumber>
    </recommendedName>
</protein>
<evidence type="ECO:0000256" key="9">
    <source>
        <dbReference type="RuleBase" id="RU361165"/>
    </source>
</evidence>
<dbReference type="SMART" id="SM00220">
    <property type="entry name" value="S_TKc"/>
    <property type="match status" value="1"/>
</dbReference>
<keyword evidence="9" id="KW-0460">Magnesium</keyword>
<keyword evidence="5 9" id="KW-0418">Kinase</keyword>
<dbReference type="PANTHER" id="PTHR24055">
    <property type="entry name" value="MITOGEN-ACTIVATED PROTEIN KINASE"/>
    <property type="match status" value="1"/>
</dbReference>
<keyword evidence="2 8" id="KW-0723">Serine/threonine-protein kinase</keyword>
<evidence type="ECO:0000256" key="3">
    <source>
        <dbReference type="ARBA" id="ARBA00022679"/>
    </source>
</evidence>
<evidence type="ECO:0000256" key="2">
    <source>
        <dbReference type="ARBA" id="ARBA00022527"/>
    </source>
</evidence>
<comment type="similarity">
    <text evidence="9">Belongs to the protein kinase superfamily. Ser/Thr protein kinase family. MAP kinase subfamily.</text>
</comment>
<sequence>MQQAAPSRKPITKPLPVFDVGEFLLDVLGLGKDYELLYPLGEGAYGQVVAALHKPTRRRVAIKKVLPFEHTIFCLRTLREVKLLKYFSESCVNGNIISILDMIKPKSLDSFKELYFVQELMQTDLHKVIRTQQLSDDHAQYFIYQTLRALKTIHSADLVHRDLKPANLLVNANCDLKVCDFGLARSVHPTTCEASTGGRVMTEYVATRWYRAPENMLSYNMYTKAIDMWAVGCILGELISGRPLFPGRDYRHQLELVLHVIGTPTLEEFHAITARRAREYLRSMPIRKKQNFKALFPLASADAIDFLQKTLTFDPKSRMTAEEALAHPYVAAYHDVEDEPLAPPLDPNYFEFDVSKEQLSRQQLKEMLYEEVVSFESGIKTVV</sequence>
<comment type="caution">
    <text evidence="11">The sequence shown here is derived from an EMBL/GenBank/DDBJ whole genome shotgun (WGS) entry which is preliminary data.</text>
</comment>
<evidence type="ECO:0000313" key="11">
    <source>
        <dbReference type="EMBL" id="KAJ3986512.1"/>
    </source>
</evidence>
<dbReference type="AlphaFoldDB" id="A0AA38UTR6"/>
<proteinExistence type="inferred from homology"/>
<evidence type="ECO:0000256" key="8">
    <source>
        <dbReference type="RuleBase" id="RU000304"/>
    </source>
</evidence>
<dbReference type="InterPro" id="IPR050117">
    <property type="entry name" value="MAPK"/>
</dbReference>
<evidence type="ECO:0000256" key="7">
    <source>
        <dbReference type="PROSITE-ProRule" id="PRU10141"/>
    </source>
</evidence>
<comment type="catalytic activity">
    <reaction evidence="9">
        <text>L-threonyl-[protein] + ATP = O-phospho-L-threonyl-[protein] + ADP + H(+)</text>
        <dbReference type="Rhea" id="RHEA:46608"/>
        <dbReference type="Rhea" id="RHEA-COMP:11060"/>
        <dbReference type="Rhea" id="RHEA-COMP:11605"/>
        <dbReference type="ChEBI" id="CHEBI:15378"/>
        <dbReference type="ChEBI" id="CHEBI:30013"/>
        <dbReference type="ChEBI" id="CHEBI:30616"/>
        <dbReference type="ChEBI" id="CHEBI:61977"/>
        <dbReference type="ChEBI" id="CHEBI:456216"/>
        <dbReference type="EC" id="2.7.11.24"/>
    </reaction>
</comment>
<dbReference type="GO" id="GO:0005524">
    <property type="term" value="F:ATP binding"/>
    <property type="evidence" value="ECO:0007669"/>
    <property type="project" value="UniProtKB-UniRule"/>
</dbReference>
<dbReference type="PROSITE" id="PS00107">
    <property type="entry name" value="PROTEIN_KINASE_ATP"/>
    <property type="match status" value="1"/>
</dbReference>
<evidence type="ECO:0000256" key="4">
    <source>
        <dbReference type="ARBA" id="ARBA00022741"/>
    </source>
</evidence>
<evidence type="ECO:0000313" key="12">
    <source>
        <dbReference type="Proteomes" id="UP001163850"/>
    </source>
</evidence>
<evidence type="ECO:0000256" key="6">
    <source>
        <dbReference type="ARBA" id="ARBA00022840"/>
    </source>
</evidence>
<keyword evidence="3 9" id="KW-0808">Transferase</keyword>
<dbReference type="InterPro" id="IPR017441">
    <property type="entry name" value="Protein_kinase_ATP_BS"/>
</dbReference>
<feature type="domain" description="Protein kinase" evidence="10">
    <location>
        <begin position="34"/>
        <end position="330"/>
    </location>
</feature>
<evidence type="ECO:0000256" key="5">
    <source>
        <dbReference type="ARBA" id="ARBA00022777"/>
    </source>
</evidence>
<evidence type="ECO:0000256" key="1">
    <source>
        <dbReference type="ARBA" id="ARBA00012411"/>
    </source>
</evidence>
<accession>A0AA38UTR6</accession>
<dbReference type="Pfam" id="PF00069">
    <property type="entry name" value="Pkinase"/>
    <property type="match status" value="1"/>
</dbReference>
<dbReference type="InterPro" id="IPR008271">
    <property type="entry name" value="Ser/Thr_kinase_AS"/>
</dbReference>
<dbReference type="SUPFAM" id="SSF56112">
    <property type="entry name" value="Protein kinase-like (PK-like)"/>
    <property type="match status" value="1"/>
</dbReference>
<reference evidence="11" key="1">
    <citation type="submission" date="2022-08" db="EMBL/GenBank/DDBJ databases">
        <authorList>
            <consortium name="DOE Joint Genome Institute"/>
            <person name="Min B."/>
            <person name="Riley R."/>
            <person name="Sierra-Patev S."/>
            <person name="Naranjo-Ortiz M."/>
            <person name="Looney B."/>
            <person name="Konkel Z."/>
            <person name="Slot J.C."/>
            <person name="Sakamoto Y."/>
            <person name="Steenwyk J.L."/>
            <person name="Rokas A."/>
            <person name="Carro J."/>
            <person name="Camarero S."/>
            <person name="Ferreira P."/>
            <person name="Molpeceres G."/>
            <person name="Ruiz-Duenas F.J."/>
            <person name="Serrano A."/>
            <person name="Henrissat B."/>
            <person name="Drula E."/>
            <person name="Hughes K.W."/>
            <person name="Mata J.L."/>
            <person name="Ishikawa N.K."/>
            <person name="Vargas-Isla R."/>
            <person name="Ushijima S."/>
            <person name="Smith C.A."/>
            <person name="Ahrendt S."/>
            <person name="Andreopoulos W."/>
            <person name="He G."/>
            <person name="Labutti K."/>
            <person name="Lipzen A."/>
            <person name="Ng V."/>
            <person name="Sandor L."/>
            <person name="Barry K."/>
            <person name="Martinez A.T."/>
            <person name="Xiao Y."/>
            <person name="Gibbons J.G."/>
            <person name="Terashima K."/>
            <person name="Hibbett D.S."/>
            <person name="Grigoriev I.V."/>
        </authorList>
    </citation>
    <scope>NUCLEOTIDE SEQUENCE</scope>
    <source>
        <strain evidence="11">TFB7829</strain>
    </source>
</reference>
<feature type="binding site" evidence="7">
    <location>
        <position position="64"/>
    </location>
    <ligand>
        <name>ATP</name>
        <dbReference type="ChEBI" id="CHEBI:30616"/>
    </ligand>
</feature>
<dbReference type="FunFam" id="1.10.510.10:FF:000040">
    <property type="entry name" value="Mitogen-activated protein kinase"/>
    <property type="match status" value="1"/>
</dbReference>
<comment type="cofactor">
    <cofactor evidence="9">
        <name>Mg(2+)</name>
        <dbReference type="ChEBI" id="CHEBI:18420"/>
    </cofactor>
</comment>
<dbReference type="Proteomes" id="UP001163850">
    <property type="component" value="Unassembled WGS sequence"/>
</dbReference>
<dbReference type="PROSITE" id="PS50011">
    <property type="entry name" value="PROTEIN_KINASE_DOM"/>
    <property type="match status" value="1"/>
</dbReference>
<dbReference type="GO" id="GO:0004707">
    <property type="term" value="F:MAP kinase activity"/>
    <property type="evidence" value="ECO:0007669"/>
    <property type="project" value="UniProtKB-EC"/>
</dbReference>
<organism evidence="11 12">
    <name type="scientific">Lentinula detonsa</name>
    <dbReference type="NCBI Taxonomy" id="2804962"/>
    <lineage>
        <taxon>Eukaryota</taxon>
        <taxon>Fungi</taxon>
        <taxon>Dikarya</taxon>
        <taxon>Basidiomycota</taxon>
        <taxon>Agaricomycotina</taxon>
        <taxon>Agaricomycetes</taxon>
        <taxon>Agaricomycetidae</taxon>
        <taxon>Agaricales</taxon>
        <taxon>Marasmiineae</taxon>
        <taxon>Omphalotaceae</taxon>
        <taxon>Lentinula</taxon>
    </lineage>
</organism>
<keyword evidence="4 7" id="KW-0547">Nucleotide-binding</keyword>
<evidence type="ECO:0000259" key="10">
    <source>
        <dbReference type="PROSITE" id="PS50011"/>
    </source>
</evidence>
<dbReference type="PROSITE" id="PS01351">
    <property type="entry name" value="MAPK"/>
    <property type="match status" value="1"/>
</dbReference>
<keyword evidence="6 7" id="KW-0067">ATP-binding</keyword>
<name>A0AA38UTR6_9AGAR</name>
<dbReference type="EMBL" id="MU801939">
    <property type="protein sequence ID" value="KAJ3986512.1"/>
    <property type="molecule type" value="Genomic_DNA"/>
</dbReference>
<dbReference type="EC" id="2.7.11.24" evidence="1 9"/>
<gene>
    <name evidence="11" type="ORF">F5890DRAFT_1572264</name>
</gene>
<dbReference type="InterPro" id="IPR011009">
    <property type="entry name" value="Kinase-like_dom_sf"/>
</dbReference>